<dbReference type="Gene3D" id="3.40.30.10">
    <property type="entry name" value="Glutaredoxin"/>
    <property type="match status" value="1"/>
</dbReference>
<keyword evidence="1" id="KW-0676">Redox-active center</keyword>
<dbReference type="InterPro" id="IPR017937">
    <property type="entry name" value="Thioredoxin_CS"/>
</dbReference>
<dbReference type="Pfam" id="PF13899">
    <property type="entry name" value="Thioredoxin_7"/>
    <property type="match status" value="1"/>
</dbReference>
<gene>
    <name evidence="4" type="ORF">GETHED_21610</name>
</gene>
<feature type="signal peptide" evidence="2">
    <location>
        <begin position="1"/>
        <end position="18"/>
    </location>
</feature>
<protein>
    <recommendedName>
        <fullName evidence="3">Thioredoxin domain-containing protein</fullName>
    </recommendedName>
</protein>
<dbReference type="InterPro" id="IPR036249">
    <property type="entry name" value="Thioredoxin-like_sf"/>
</dbReference>
<dbReference type="EMBL" id="BSDC01000003">
    <property type="protein sequence ID" value="GLH67797.1"/>
    <property type="molecule type" value="Genomic_DNA"/>
</dbReference>
<accession>A0ABQ5PZI5</accession>
<feature type="domain" description="Thioredoxin" evidence="3">
    <location>
        <begin position="1"/>
        <end position="135"/>
    </location>
</feature>
<proteinExistence type="predicted"/>
<dbReference type="RefSeq" id="WP_285609204.1">
    <property type="nucleotide sequence ID" value="NZ_BSDC01000003.1"/>
</dbReference>
<dbReference type="PANTHER" id="PTHR32234:SF0">
    <property type="entry name" value="THIOL:DISULFIDE INTERCHANGE PROTEIN DSBD"/>
    <property type="match status" value="1"/>
</dbReference>
<dbReference type="InterPro" id="IPR013766">
    <property type="entry name" value="Thioredoxin_domain"/>
</dbReference>
<evidence type="ECO:0000313" key="5">
    <source>
        <dbReference type="Proteomes" id="UP001165044"/>
    </source>
</evidence>
<evidence type="ECO:0000256" key="1">
    <source>
        <dbReference type="ARBA" id="ARBA00023284"/>
    </source>
</evidence>
<dbReference type="Proteomes" id="UP001165044">
    <property type="component" value="Unassembled WGS sequence"/>
</dbReference>
<dbReference type="SUPFAM" id="SSF52833">
    <property type="entry name" value="Thioredoxin-like"/>
    <property type="match status" value="1"/>
</dbReference>
<dbReference type="PROSITE" id="PS00194">
    <property type="entry name" value="THIOREDOXIN_1"/>
    <property type="match status" value="1"/>
</dbReference>
<sequence>MKALAALLLIAAPLVAQGPVKWEHDYQAALKRAKAEKKVIFMDLWTEWCPPCQYLQKNVFPSPEGQAALAKVVPFSALVEKRDRTPLPEGKKLADKFGLDAYPTMVVLDADGKELRRQVGAFRTGAEFAAWLGAK</sequence>
<evidence type="ECO:0000256" key="2">
    <source>
        <dbReference type="SAM" id="SignalP"/>
    </source>
</evidence>
<keyword evidence="2" id="KW-0732">Signal</keyword>
<reference evidence="4" key="1">
    <citation type="journal article" date="2023" name="Antonie Van Leeuwenhoek">
        <title>Mesoterricola silvestris gen. nov., sp. nov., Mesoterricola sediminis sp. nov., Geothrix oryzae sp. nov., Geothrix edaphica sp. nov., Geothrix rubra sp. nov., and Geothrix limicola sp. nov., six novel members of Acidobacteriota isolated from soils.</title>
        <authorList>
            <person name="Itoh H."/>
            <person name="Sugisawa Y."/>
            <person name="Mise K."/>
            <person name="Xu Z."/>
            <person name="Kuniyasu M."/>
            <person name="Ushijima N."/>
            <person name="Kawano K."/>
            <person name="Kobayashi E."/>
            <person name="Shiratori Y."/>
            <person name="Masuda Y."/>
            <person name="Senoo K."/>
        </authorList>
    </citation>
    <scope>NUCLEOTIDE SEQUENCE</scope>
    <source>
        <strain evidence="4">Red802</strain>
    </source>
</reference>
<feature type="chain" id="PRO_5047204529" description="Thioredoxin domain-containing protein" evidence="2">
    <location>
        <begin position="19"/>
        <end position="135"/>
    </location>
</feature>
<keyword evidence="5" id="KW-1185">Reference proteome</keyword>
<dbReference type="PANTHER" id="PTHR32234">
    <property type="entry name" value="THIOL:DISULFIDE INTERCHANGE PROTEIN DSBD"/>
    <property type="match status" value="1"/>
</dbReference>
<dbReference type="PROSITE" id="PS51352">
    <property type="entry name" value="THIOREDOXIN_2"/>
    <property type="match status" value="1"/>
</dbReference>
<organism evidence="4 5">
    <name type="scientific">Geothrix edaphica</name>
    <dbReference type="NCBI Taxonomy" id="2927976"/>
    <lineage>
        <taxon>Bacteria</taxon>
        <taxon>Pseudomonadati</taxon>
        <taxon>Acidobacteriota</taxon>
        <taxon>Holophagae</taxon>
        <taxon>Holophagales</taxon>
        <taxon>Holophagaceae</taxon>
        <taxon>Geothrix</taxon>
    </lineage>
</organism>
<evidence type="ECO:0000259" key="3">
    <source>
        <dbReference type="PROSITE" id="PS51352"/>
    </source>
</evidence>
<name>A0ABQ5PZI5_9BACT</name>
<comment type="caution">
    <text evidence="4">The sequence shown here is derived from an EMBL/GenBank/DDBJ whole genome shotgun (WGS) entry which is preliminary data.</text>
</comment>
<evidence type="ECO:0000313" key="4">
    <source>
        <dbReference type="EMBL" id="GLH67797.1"/>
    </source>
</evidence>